<gene>
    <name evidence="1" type="ORF">ENP23_16965</name>
</gene>
<sequence length="180" mass="20774">MQWSLIFEDVRIRPSFDRLDRNQKVLVVASYLYRQLRLMRAFDQCYCENLSELFIHALDVALSTSGEPGVTQGEVYKNIPDTDEYSEQEGSYAQNLMIALNYLLLFVLNNDQIDLSRCVEMSLQNIDLINYEVNENYDEKLVTSKEVDVVTDLVVSALRASRGQLFSVKDAERLASNHYL</sequence>
<dbReference type="InterPro" id="IPR023381">
    <property type="entry name" value="YP001051499.1-like_dom_sf"/>
</dbReference>
<comment type="caution">
    <text evidence="1">The sequence shown here is derived from an EMBL/GenBank/DDBJ whole genome shotgun (WGS) entry which is preliminary data.</text>
</comment>
<evidence type="ECO:0000313" key="1">
    <source>
        <dbReference type="EMBL" id="HEF27451.1"/>
    </source>
</evidence>
<name>A0A7C2AKI7_9PSED</name>
<dbReference type="Gene3D" id="1.20.1590.10">
    <property type="entry name" value="YP_001051499.1 domain like"/>
    <property type="match status" value="1"/>
</dbReference>
<reference evidence="1" key="1">
    <citation type="journal article" date="2020" name="mSystems">
        <title>Genome- and Community-Level Interaction Insights into Carbon Utilization and Element Cycling Functions of Hydrothermarchaeota in Hydrothermal Sediment.</title>
        <authorList>
            <person name="Zhou Z."/>
            <person name="Liu Y."/>
            <person name="Xu W."/>
            <person name="Pan J."/>
            <person name="Luo Z.H."/>
            <person name="Li M."/>
        </authorList>
    </citation>
    <scope>NUCLEOTIDE SEQUENCE [LARGE SCALE GENOMIC DNA]</scope>
    <source>
        <strain evidence="1">SpSt-200</strain>
    </source>
</reference>
<organism evidence="1">
    <name type="scientific">Pseudomonas graminis</name>
    <dbReference type="NCBI Taxonomy" id="158627"/>
    <lineage>
        <taxon>Bacteria</taxon>
        <taxon>Pseudomonadati</taxon>
        <taxon>Pseudomonadota</taxon>
        <taxon>Gammaproteobacteria</taxon>
        <taxon>Pseudomonadales</taxon>
        <taxon>Pseudomonadaceae</taxon>
        <taxon>Pseudomonas</taxon>
    </lineage>
</organism>
<dbReference type="EMBL" id="DSIN01000029">
    <property type="protein sequence ID" value="HEF27451.1"/>
    <property type="molecule type" value="Genomic_DNA"/>
</dbReference>
<protein>
    <submittedName>
        <fullName evidence="1">Uncharacterized protein</fullName>
    </submittedName>
</protein>
<accession>A0A7C2AKI7</accession>
<dbReference type="AlphaFoldDB" id="A0A7C2AKI7"/>
<proteinExistence type="predicted"/>